<gene>
    <name evidence="2" type="ORF">WUBG_12300</name>
</gene>
<evidence type="ECO:0000313" key="3">
    <source>
        <dbReference type="Proteomes" id="UP000004810"/>
    </source>
</evidence>
<evidence type="ECO:0000313" key="2">
    <source>
        <dbReference type="EMBL" id="EJW76792.1"/>
    </source>
</evidence>
<keyword evidence="1" id="KW-0812">Transmembrane</keyword>
<sequence length="105" mass="11728">MESTKILEAAGGDQWPEQKRDLKNKGTIISSLDDLKTVFHNLLYPKDNKAVDQAFQKLEEKTHLGREKIAYAVIAVAGLYMVFGAFARLVCNFIGFAYPAYASVK</sequence>
<keyword evidence="1" id="KW-0472">Membrane</keyword>
<protein>
    <submittedName>
        <fullName evidence="2">TB2/DP1 family protein</fullName>
    </submittedName>
</protein>
<comment type="caution">
    <text evidence="2">The sequence shown here is derived from an EMBL/GenBank/DDBJ whole genome shotgun (WGS) entry which is preliminary data.</text>
</comment>
<dbReference type="Proteomes" id="UP000004810">
    <property type="component" value="Unassembled WGS sequence"/>
</dbReference>
<dbReference type="EMBL" id="ADBV01008607">
    <property type="protein sequence ID" value="EJW76792.1"/>
    <property type="molecule type" value="Genomic_DNA"/>
</dbReference>
<organism evidence="2 3">
    <name type="scientific">Wuchereria bancrofti</name>
    <dbReference type="NCBI Taxonomy" id="6293"/>
    <lineage>
        <taxon>Eukaryota</taxon>
        <taxon>Metazoa</taxon>
        <taxon>Ecdysozoa</taxon>
        <taxon>Nematoda</taxon>
        <taxon>Chromadorea</taxon>
        <taxon>Rhabditida</taxon>
        <taxon>Spirurina</taxon>
        <taxon>Spiruromorpha</taxon>
        <taxon>Filarioidea</taxon>
        <taxon>Onchocercidae</taxon>
        <taxon>Wuchereria</taxon>
    </lineage>
</organism>
<feature type="transmembrane region" description="Helical" evidence="1">
    <location>
        <begin position="69"/>
        <end position="98"/>
    </location>
</feature>
<accession>J9EID4</accession>
<name>J9EID4_WUCBA</name>
<reference evidence="3" key="1">
    <citation type="submission" date="2012-08" db="EMBL/GenBank/DDBJ databases">
        <title>The Genome Sequence of Wuchereria bancrofti.</title>
        <authorList>
            <person name="Nutman T.B."/>
            <person name="Fink D.L."/>
            <person name="Russ C."/>
            <person name="Young S."/>
            <person name="Zeng Q."/>
            <person name="Koehrsen M."/>
            <person name="Alvarado L."/>
            <person name="Berlin A."/>
            <person name="Chapman S.B."/>
            <person name="Chen Z."/>
            <person name="Freedman E."/>
            <person name="Gellesch M."/>
            <person name="Goldberg J."/>
            <person name="Griggs A."/>
            <person name="Gujja S."/>
            <person name="Heilman E.R."/>
            <person name="Heiman D."/>
            <person name="Hepburn T."/>
            <person name="Howarth C."/>
            <person name="Jen D."/>
            <person name="Larson L."/>
            <person name="Lewis B."/>
            <person name="Mehta T."/>
            <person name="Park D."/>
            <person name="Pearson M."/>
            <person name="Roberts A."/>
            <person name="Saif S."/>
            <person name="Shea T."/>
            <person name="Shenoy N."/>
            <person name="Sisk P."/>
            <person name="Stolte C."/>
            <person name="Sykes S."/>
            <person name="Walk T."/>
            <person name="White J."/>
            <person name="Yandava C."/>
            <person name="Haas B."/>
            <person name="Henn M.R."/>
            <person name="Nusbaum C."/>
            <person name="Birren B."/>
        </authorList>
    </citation>
    <scope>NUCLEOTIDE SEQUENCE [LARGE SCALE GENOMIC DNA]</scope>
    <source>
        <strain evidence="3">NA</strain>
    </source>
</reference>
<feature type="non-terminal residue" evidence="2">
    <location>
        <position position="105"/>
    </location>
</feature>
<evidence type="ECO:0000256" key="1">
    <source>
        <dbReference type="SAM" id="Phobius"/>
    </source>
</evidence>
<proteinExistence type="predicted"/>
<dbReference type="AlphaFoldDB" id="J9EID4"/>
<keyword evidence="1" id="KW-1133">Transmembrane helix</keyword>